<dbReference type="SUPFAM" id="SSF48498">
    <property type="entry name" value="Tetracyclin repressor-like, C-terminal domain"/>
    <property type="match status" value="1"/>
</dbReference>
<keyword evidence="2 4" id="KW-0238">DNA-binding</keyword>
<protein>
    <submittedName>
        <fullName evidence="7">TetR/AcrR family transcriptional regulator</fullName>
    </submittedName>
</protein>
<name>A0ABV1TNZ4_9ACTN</name>
<accession>A0ABV1TNZ4</accession>
<feature type="compositionally biased region" description="Basic and acidic residues" evidence="5">
    <location>
        <begin position="11"/>
        <end position="23"/>
    </location>
</feature>
<keyword evidence="1" id="KW-0805">Transcription regulation</keyword>
<evidence type="ECO:0000256" key="2">
    <source>
        <dbReference type="ARBA" id="ARBA00023125"/>
    </source>
</evidence>
<dbReference type="Gene3D" id="1.10.357.10">
    <property type="entry name" value="Tetracycline Repressor, domain 2"/>
    <property type="match status" value="1"/>
</dbReference>
<dbReference type="Pfam" id="PF00440">
    <property type="entry name" value="TetR_N"/>
    <property type="match status" value="1"/>
</dbReference>
<reference evidence="7 8" key="1">
    <citation type="submission" date="2024-06" db="EMBL/GenBank/DDBJ databases">
        <title>The Natural Products Discovery Center: Release of the First 8490 Sequenced Strains for Exploring Actinobacteria Biosynthetic Diversity.</title>
        <authorList>
            <person name="Kalkreuter E."/>
            <person name="Kautsar S.A."/>
            <person name="Yang D."/>
            <person name="Bader C.D."/>
            <person name="Teijaro C.N."/>
            <person name="Fluegel L."/>
            <person name="Davis C.M."/>
            <person name="Simpson J.R."/>
            <person name="Lauterbach L."/>
            <person name="Steele A.D."/>
            <person name="Gui C."/>
            <person name="Meng S."/>
            <person name="Li G."/>
            <person name="Viehrig K."/>
            <person name="Ye F."/>
            <person name="Su P."/>
            <person name="Kiefer A.F."/>
            <person name="Nichols A."/>
            <person name="Cepeda A.J."/>
            <person name="Yan W."/>
            <person name="Fan B."/>
            <person name="Jiang Y."/>
            <person name="Adhikari A."/>
            <person name="Zheng C.-J."/>
            <person name="Schuster L."/>
            <person name="Cowan T.M."/>
            <person name="Smanski M.J."/>
            <person name="Chevrette M.G."/>
            <person name="De Carvalho L.P.S."/>
            <person name="Shen B."/>
        </authorList>
    </citation>
    <scope>NUCLEOTIDE SEQUENCE [LARGE SCALE GENOMIC DNA]</scope>
    <source>
        <strain evidence="7 8">NPDC001694</strain>
    </source>
</reference>
<keyword evidence="3" id="KW-0804">Transcription</keyword>
<evidence type="ECO:0000256" key="5">
    <source>
        <dbReference type="SAM" id="MobiDB-lite"/>
    </source>
</evidence>
<dbReference type="InterPro" id="IPR009057">
    <property type="entry name" value="Homeodomain-like_sf"/>
</dbReference>
<dbReference type="PANTHER" id="PTHR30055:SF234">
    <property type="entry name" value="HTH-TYPE TRANSCRIPTIONAL REGULATOR BETI"/>
    <property type="match status" value="1"/>
</dbReference>
<dbReference type="RefSeq" id="WP_351959780.1">
    <property type="nucleotide sequence ID" value="NZ_JBEOZM010000016.1"/>
</dbReference>
<gene>
    <name evidence="7" type="ORF">ABT211_29515</name>
</gene>
<evidence type="ECO:0000259" key="6">
    <source>
        <dbReference type="PROSITE" id="PS50977"/>
    </source>
</evidence>
<dbReference type="InterPro" id="IPR023772">
    <property type="entry name" value="DNA-bd_HTH_TetR-type_CS"/>
</dbReference>
<feature type="DNA-binding region" description="H-T-H motif" evidence="4">
    <location>
        <begin position="44"/>
        <end position="63"/>
    </location>
</feature>
<evidence type="ECO:0000313" key="7">
    <source>
        <dbReference type="EMBL" id="MER6271399.1"/>
    </source>
</evidence>
<dbReference type="PANTHER" id="PTHR30055">
    <property type="entry name" value="HTH-TYPE TRANSCRIPTIONAL REGULATOR RUTR"/>
    <property type="match status" value="1"/>
</dbReference>
<evidence type="ECO:0000256" key="3">
    <source>
        <dbReference type="ARBA" id="ARBA00023163"/>
    </source>
</evidence>
<dbReference type="EMBL" id="JBEOZM010000016">
    <property type="protein sequence ID" value="MER6271399.1"/>
    <property type="molecule type" value="Genomic_DNA"/>
</dbReference>
<dbReference type="Pfam" id="PF21597">
    <property type="entry name" value="TetR_C_43"/>
    <property type="match status" value="1"/>
</dbReference>
<dbReference type="SUPFAM" id="SSF46689">
    <property type="entry name" value="Homeodomain-like"/>
    <property type="match status" value="1"/>
</dbReference>
<dbReference type="PRINTS" id="PR00455">
    <property type="entry name" value="HTHTETR"/>
</dbReference>
<evidence type="ECO:0000256" key="4">
    <source>
        <dbReference type="PROSITE-ProRule" id="PRU00335"/>
    </source>
</evidence>
<evidence type="ECO:0000256" key="1">
    <source>
        <dbReference type="ARBA" id="ARBA00023015"/>
    </source>
</evidence>
<proteinExistence type="predicted"/>
<feature type="domain" description="HTH tetR-type" evidence="6">
    <location>
        <begin position="22"/>
        <end position="81"/>
    </location>
</feature>
<comment type="caution">
    <text evidence="7">The sequence shown here is derived from an EMBL/GenBank/DDBJ whole genome shotgun (WGS) entry which is preliminary data.</text>
</comment>
<evidence type="ECO:0000313" key="8">
    <source>
        <dbReference type="Proteomes" id="UP001490365"/>
    </source>
</evidence>
<dbReference type="InterPro" id="IPR001647">
    <property type="entry name" value="HTH_TetR"/>
</dbReference>
<dbReference type="Proteomes" id="UP001490365">
    <property type="component" value="Unassembled WGS sequence"/>
</dbReference>
<feature type="region of interest" description="Disordered" evidence="5">
    <location>
        <begin position="1"/>
        <end position="23"/>
    </location>
</feature>
<sequence length="228" mass="25651">MPERPPASTPKDGERPLRRDAARNRERIVHAAREVFGRRGLGVTLDDVARHAGVGVGTMYRRFPTKEALVRAVFEQDLAMRQESAERALTHPDPWQGLVDFLMAMTADLAENRGLHEVIMLGSHSSEPFETARGGMLPYLEALIRRAQESGQLRTEVTASDIPVMQQMLIAAAQFTQGRRPDIWRRYIEILLNGLRQRPDDLPLTTPSLDNEVVEQVMGLVRPEPAQD</sequence>
<dbReference type="InterPro" id="IPR036271">
    <property type="entry name" value="Tet_transcr_reg_TetR-rel_C_sf"/>
</dbReference>
<dbReference type="InterPro" id="IPR049445">
    <property type="entry name" value="TetR_SbtR-like_C"/>
</dbReference>
<organism evidence="7 8">
    <name type="scientific">Streptomyces sp. 900105755</name>
    <dbReference type="NCBI Taxonomy" id="3154389"/>
    <lineage>
        <taxon>Bacteria</taxon>
        <taxon>Bacillati</taxon>
        <taxon>Actinomycetota</taxon>
        <taxon>Actinomycetes</taxon>
        <taxon>Kitasatosporales</taxon>
        <taxon>Streptomycetaceae</taxon>
        <taxon>Streptomyces</taxon>
    </lineage>
</organism>
<dbReference type="InterPro" id="IPR050109">
    <property type="entry name" value="HTH-type_TetR-like_transc_reg"/>
</dbReference>
<keyword evidence="8" id="KW-1185">Reference proteome</keyword>
<dbReference type="PROSITE" id="PS01081">
    <property type="entry name" value="HTH_TETR_1"/>
    <property type="match status" value="1"/>
</dbReference>
<dbReference type="PROSITE" id="PS50977">
    <property type="entry name" value="HTH_TETR_2"/>
    <property type="match status" value="1"/>
</dbReference>